<dbReference type="EMBL" id="MU863638">
    <property type="protein sequence ID" value="KAK4100836.1"/>
    <property type="molecule type" value="Genomic_DNA"/>
</dbReference>
<proteinExistence type="predicted"/>
<protein>
    <submittedName>
        <fullName evidence="2">Uncharacterized protein</fullName>
    </submittedName>
</protein>
<dbReference type="Proteomes" id="UP001305647">
    <property type="component" value="Unassembled WGS sequence"/>
</dbReference>
<evidence type="ECO:0000313" key="3">
    <source>
        <dbReference type="Proteomes" id="UP001305647"/>
    </source>
</evidence>
<reference evidence="2" key="1">
    <citation type="journal article" date="2023" name="Mol. Phylogenet. Evol.">
        <title>Genome-scale phylogeny and comparative genomics of the fungal order Sordariales.</title>
        <authorList>
            <person name="Hensen N."/>
            <person name="Bonometti L."/>
            <person name="Westerberg I."/>
            <person name="Brannstrom I.O."/>
            <person name="Guillou S."/>
            <person name="Cros-Aarteil S."/>
            <person name="Calhoun S."/>
            <person name="Haridas S."/>
            <person name="Kuo A."/>
            <person name="Mondo S."/>
            <person name="Pangilinan J."/>
            <person name="Riley R."/>
            <person name="LaButti K."/>
            <person name="Andreopoulos B."/>
            <person name="Lipzen A."/>
            <person name="Chen C."/>
            <person name="Yan M."/>
            <person name="Daum C."/>
            <person name="Ng V."/>
            <person name="Clum A."/>
            <person name="Steindorff A."/>
            <person name="Ohm R.A."/>
            <person name="Martin F."/>
            <person name="Silar P."/>
            <person name="Natvig D.O."/>
            <person name="Lalanne C."/>
            <person name="Gautier V."/>
            <person name="Ament-Velasquez S.L."/>
            <person name="Kruys A."/>
            <person name="Hutchinson M.I."/>
            <person name="Powell A.J."/>
            <person name="Barry K."/>
            <person name="Miller A.N."/>
            <person name="Grigoriev I.V."/>
            <person name="Debuchy R."/>
            <person name="Gladieux P."/>
            <person name="Hiltunen Thoren M."/>
            <person name="Johannesson H."/>
        </authorList>
    </citation>
    <scope>NUCLEOTIDE SEQUENCE</scope>
    <source>
        <strain evidence="2">CBS 757.83</strain>
    </source>
</reference>
<feature type="compositionally biased region" description="Basic and acidic residues" evidence="1">
    <location>
        <begin position="60"/>
        <end position="71"/>
    </location>
</feature>
<name>A0AAN6Q138_9PEZI</name>
<sequence length="160" mass="17718">MNVFDSAHLSSQSSPFWYCRERWLGWLAGLGGSTFVGRRVMKEGVDGGGDGRKKNKTRRSRSESSDQKEEDGAWLRRECISVPTYIRCVAARGRRCLLEARMVQSKVLLRISSLYSSCCGRRQDVMTVRCIGSSKMPTCRTVISNLCIIHGGHAGLLAGG</sequence>
<keyword evidence="3" id="KW-1185">Reference proteome</keyword>
<organism evidence="2 3">
    <name type="scientific">Parathielavia hyrcaniae</name>
    <dbReference type="NCBI Taxonomy" id="113614"/>
    <lineage>
        <taxon>Eukaryota</taxon>
        <taxon>Fungi</taxon>
        <taxon>Dikarya</taxon>
        <taxon>Ascomycota</taxon>
        <taxon>Pezizomycotina</taxon>
        <taxon>Sordariomycetes</taxon>
        <taxon>Sordariomycetidae</taxon>
        <taxon>Sordariales</taxon>
        <taxon>Chaetomiaceae</taxon>
        <taxon>Parathielavia</taxon>
    </lineage>
</organism>
<feature type="region of interest" description="Disordered" evidence="1">
    <location>
        <begin position="46"/>
        <end position="71"/>
    </location>
</feature>
<evidence type="ECO:0000256" key="1">
    <source>
        <dbReference type="SAM" id="MobiDB-lite"/>
    </source>
</evidence>
<comment type="caution">
    <text evidence="2">The sequence shown here is derived from an EMBL/GenBank/DDBJ whole genome shotgun (WGS) entry which is preliminary data.</text>
</comment>
<dbReference type="AlphaFoldDB" id="A0AAN6Q138"/>
<gene>
    <name evidence="2" type="ORF">N658DRAFT_84657</name>
</gene>
<evidence type="ECO:0000313" key="2">
    <source>
        <dbReference type="EMBL" id="KAK4100836.1"/>
    </source>
</evidence>
<accession>A0AAN6Q138</accession>
<reference evidence="2" key="2">
    <citation type="submission" date="2023-05" db="EMBL/GenBank/DDBJ databases">
        <authorList>
            <consortium name="Lawrence Berkeley National Laboratory"/>
            <person name="Steindorff A."/>
            <person name="Hensen N."/>
            <person name="Bonometti L."/>
            <person name="Westerberg I."/>
            <person name="Brannstrom I.O."/>
            <person name="Guillou S."/>
            <person name="Cros-Aarteil S."/>
            <person name="Calhoun S."/>
            <person name="Haridas S."/>
            <person name="Kuo A."/>
            <person name="Mondo S."/>
            <person name="Pangilinan J."/>
            <person name="Riley R."/>
            <person name="Labutti K."/>
            <person name="Andreopoulos B."/>
            <person name="Lipzen A."/>
            <person name="Chen C."/>
            <person name="Yanf M."/>
            <person name="Daum C."/>
            <person name="Ng V."/>
            <person name="Clum A."/>
            <person name="Ohm R."/>
            <person name="Martin F."/>
            <person name="Silar P."/>
            <person name="Natvig D."/>
            <person name="Lalanne C."/>
            <person name="Gautier V."/>
            <person name="Ament-Velasquez S.L."/>
            <person name="Kruys A."/>
            <person name="Hutchinson M.I."/>
            <person name="Powell A.J."/>
            <person name="Barry K."/>
            <person name="Miller A.N."/>
            <person name="Grigoriev I.V."/>
            <person name="Debuchy R."/>
            <person name="Gladieux P."/>
            <person name="Thoren M.H."/>
            <person name="Johannesson H."/>
        </authorList>
    </citation>
    <scope>NUCLEOTIDE SEQUENCE</scope>
    <source>
        <strain evidence="2">CBS 757.83</strain>
    </source>
</reference>